<dbReference type="Pfam" id="PF01627">
    <property type="entry name" value="Hpt"/>
    <property type="match status" value="1"/>
</dbReference>
<dbReference type="Gene3D" id="3.40.50.2300">
    <property type="match status" value="1"/>
</dbReference>
<keyword evidence="6" id="KW-0067">ATP-binding</keyword>
<keyword evidence="2" id="KW-1003">Cell membrane</keyword>
<dbReference type="GO" id="GO:0005886">
    <property type="term" value="C:plasma membrane"/>
    <property type="evidence" value="ECO:0007669"/>
    <property type="project" value="UniProtKB-SubCell"/>
</dbReference>
<dbReference type="PANTHER" id="PTHR45339:SF1">
    <property type="entry name" value="HYBRID SIGNAL TRANSDUCTION HISTIDINE KINASE J"/>
    <property type="match status" value="1"/>
</dbReference>
<protein>
    <submittedName>
        <fullName evidence="14">Response regulator receiver and Hpt phospho transfer protein</fullName>
    </submittedName>
</protein>
<dbReference type="GO" id="GO:0000160">
    <property type="term" value="P:phosphorelay signal transduction system"/>
    <property type="evidence" value="ECO:0007669"/>
    <property type="project" value="UniProtKB-KW"/>
</dbReference>
<evidence type="ECO:0000256" key="10">
    <source>
        <dbReference type="PROSITE-ProRule" id="PRU00110"/>
    </source>
</evidence>
<comment type="subcellular location">
    <subcellularLocation>
        <location evidence="1">Cell membrane</location>
        <topology evidence="1">Multi-pass membrane protein</topology>
    </subcellularLocation>
</comment>
<feature type="modified residue" description="Phosphohistidine" evidence="10">
    <location>
        <position position="190"/>
    </location>
</feature>
<evidence type="ECO:0000256" key="5">
    <source>
        <dbReference type="ARBA" id="ARBA00022741"/>
    </source>
</evidence>
<keyword evidence="4" id="KW-0812">Transmembrane</keyword>
<feature type="modified residue" description="4-aspartylphosphate" evidence="11">
    <location>
        <position position="57"/>
    </location>
</feature>
<reference evidence="15" key="1">
    <citation type="journal article" date="2015" name="Genome Announc.">
        <title>High-Quality Draft Genome Sequence of Desulfovibrio carbinoliphilus FW-101-2B, an Organic Acid-Oxidizing Sulfate-Reducing Bacterium Isolated from Uranium(VI)-Contaminated Groundwater.</title>
        <authorList>
            <person name="Ramsay B.D."/>
            <person name="Hwang C."/>
            <person name="Woo H.L."/>
            <person name="Carroll S.L."/>
            <person name="Lucas S."/>
            <person name="Han J."/>
            <person name="Lapidus A.L."/>
            <person name="Cheng J.F."/>
            <person name="Goodwin L.A."/>
            <person name="Pitluck S."/>
            <person name="Peters L."/>
            <person name="Chertkov O."/>
            <person name="Held B."/>
            <person name="Detter J.C."/>
            <person name="Han C.S."/>
            <person name="Tapia R."/>
            <person name="Land M.L."/>
            <person name="Hauser L.J."/>
            <person name="Kyrpides N.C."/>
            <person name="Ivanova N.N."/>
            <person name="Mikhailova N."/>
            <person name="Pagani I."/>
            <person name="Woyke T."/>
            <person name="Arkin A.P."/>
            <person name="Dehal P."/>
            <person name="Chivian D."/>
            <person name="Criddle C.S."/>
            <person name="Wu W."/>
            <person name="Chakraborty R."/>
            <person name="Hazen T.C."/>
            <person name="Fields M.W."/>
        </authorList>
    </citation>
    <scope>NUCLEOTIDE SEQUENCE [LARGE SCALE GENOMIC DNA]</scope>
    <source>
        <strain evidence="15">FW-101-2B</strain>
    </source>
</reference>
<evidence type="ECO:0000259" key="12">
    <source>
        <dbReference type="PROSITE" id="PS50110"/>
    </source>
</evidence>
<dbReference type="EMBL" id="CM001368">
    <property type="protein sequence ID" value="EHJ49183.1"/>
    <property type="molecule type" value="Genomic_DNA"/>
</dbReference>
<dbReference type="SUPFAM" id="SSF52172">
    <property type="entry name" value="CheY-like"/>
    <property type="match status" value="1"/>
</dbReference>
<dbReference type="PROSITE" id="PS50894">
    <property type="entry name" value="HPT"/>
    <property type="match status" value="1"/>
</dbReference>
<evidence type="ECO:0000256" key="6">
    <source>
        <dbReference type="ARBA" id="ARBA00022840"/>
    </source>
</evidence>
<dbReference type="AlphaFoldDB" id="G7Q9R7"/>
<evidence type="ECO:0000256" key="2">
    <source>
        <dbReference type="ARBA" id="ARBA00022475"/>
    </source>
</evidence>
<dbReference type="GO" id="GO:0005524">
    <property type="term" value="F:ATP binding"/>
    <property type="evidence" value="ECO:0007669"/>
    <property type="project" value="UniProtKB-KW"/>
</dbReference>
<dbReference type="CDD" id="cd17546">
    <property type="entry name" value="REC_hyHK_CKI1_RcsC-like"/>
    <property type="match status" value="1"/>
</dbReference>
<evidence type="ECO:0000256" key="9">
    <source>
        <dbReference type="ARBA" id="ARBA00023136"/>
    </source>
</evidence>
<keyword evidence="8" id="KW-0902">Two-component regulatory system</keyword>
<dbReference type="PANTHER" id="PTHR45339">
    <property type="entry name" value="HYBRID SIGNAL TRANSDUCTION HISTIDINE KINASE J"/>
    <property type="match status" value="1"/>
</dbReference>
<feature type="domain" description="Response regulatory" evidence="12">
    <location>
        <begin position="9"/>
        <end position="127"/>
    </location>
</feature>
<dbReference type="SUPFAM" id="SSF47226">
    <property type="entry name" value="Histidine-containing phosphotransfer domain, HPT domain"/>
    <property type="match status" value="1"/>
</dbReference>
<dbReference type="Pfam" id="PF00072">
    <property type="entry name" value="Response_reg"/>
    <property type="match status" value="1"/>
</dbReference>
<dbReference type="GO" id="GO:0004672">
    <property type="term" value="F:protein kinase activity"/>
    <property type="evidence" value="ECO:0007669"/>
    <property type="project" value="UniProtKB-ARBA"/>
</dbReference>
<keyword evidence="15" id="KW-1185">Reference proteome</keyword>
<dbReference type="HOGENOM" id="CLU_000445_29_1_7"/>
<gene>
    <name evidence="14" type="ORF">DFW101_3183</name>
</gene>
<organism evidence="14 15">
    <name type="scientific">Solidesulfovibrio carbinoliphilus subsp. oakridgensis</name>
    <dbReference type="NCBI Taxonomy" id="694327"/>
    <lineage>
        <taxon>Bacteria</taxon>
        <taxon>Pseudomonadati</taxon>
        <taxon>Thermodesulfobacteriota</taxon>
        <taxon>Desulfovibrionia</taxon>
        <taxon>Desulfovibrionales</taxon>
        <taxon>Desulfovibrionaceae</taxon>
        <taxon>Solidesulfovibrio</taxon>
    </lineage>
</organism>
<dbReference type="CDD" id="cd00088">
    <property type="entry name" value="HPT"/>
    <property type="match status" value="1"/>
</dbReference>
<evidence type="ECO:0000256" key="1">
    <source>
        <dbReference type="ARBA" id="ARBA00004651"/>
    </source>
</evidence>
<keyword evidence="5" id="KW-0547">Nucleotide-binding</keyword>
<dbReference type="PROSITE" id="PS50110">
    <property type="entry name" value="RESPONSE_REGULATORY"/>
    <property type="match status" value="1"/>
</dbReference>
<evidence type="ECO:0000256" key="4">
    <source>
        <dbReference type="ARBA" id="ARBA00022692"/>
    </source>
</evidence>
<evidence type="ECO:0000256" key="7">
    <source>
        <dbReference type="ARBA" id="ARBA00022989"/>
    </source>
</evidence>
<evidence type="ECO:0000256" key="11">
    <source>
        <dbReference type="PROSITE-ProRule" id="PRU00169"/>
    </source>
</evidence>
<keyword evidence="3 11" id="KW-0597">Phosphoprotein</keyword>
<feature type="domain" description="HPt" evidence="13">
    <location>
        <begin position="151"/>
        <end position="243"/>
    </location>
</feature>
<name>G7Q9R7_9BACT</name>
<evidence type="ECO:0000313" key="15">
    <source>
        <dbReference type="Proteomes" id="UP000004662"/>
    </source>
</evidence>
<evidence type="ECO:0000256" key="3">
    <source>
        <dbReference type="ARBA" id="ARBA00022553"/>
    </source>
</evidence>
<evidence type="ECO:0000256" key="8">
    <source>
        <dbReference type="ARBA" id="ARBA00023012"/>
    </source>
</evidence>
<evidence type="ECO:0000313" key="14">
    <source>
        <dbReference type="EMBL" id="EHJ49183.1"/>
    </source>
</evidence>
<accession>G7Q9R7</accession>
<dbReference type="Proteomes" id="UP000004662">
    <property type="component" value="Chromosome"/>
</dbReference>
<proteinExistence type="predicted"/>
<sequence>MPSTAQRPRILLVDDNADNLALMRLFLGGPYRTDNAENGREAVALFAAAPYDLVFMDLEMPVMDGYEATRAMRAMERGRPGPPVPILALTAYGLDEFRLRCEAAGCTDFLVKPVGKALVLDTVARHLGENAPRTRPAPQPPVSLQAADRPDADMLRPLLPLFFATAGETLDTARRALQAEDLEVVRAQGHKLKGAALSYGFADLGQAARTLELAGGQGDAAAAATCMALARELLARAQRGFAG</sequence>
<evidence type="ECO:0000259" key="13">
    <source>
        <dbReference type="PROSITE" id="PS50894"/>
    </source>
</evidence>
<dbReference type="STRING" id="694327.DFW101_3183"/>
<dbReference type="SMART" id="SM00448">
    <property type="entry name" value="REC"/>
    <property type="match status" value="1"/>
</dbReference>
<dbReference type="RefSeq" id="WP_009182533.1">
    <property type="nucleotide sequence ID" value="NZ_CM001368.1"/>
</dbReference>
<dbReference type="InterPro" id="IPR036641">
    <property type="entry name" value="HPT_dom_sf"/>
</dbReference>
<dbReference type="InterPro" id="IPR008207">
    <property type="entry name" value="Sig_transdc_His_kin_Hpt_dom"/>
</dbReference>
<dbReference type="InterPro" id="IPR001789">
    <property type="entry name" value="Sig_transdc_resp-reg_receiver"/>
</dbReference>
<keyword evidence="7" id="KW-1133">Transmembrane helix</keyword>
<dbReference type="Gene3D" id="1.20.120.160">
    <property type="entry name" value="HPT domain"/>
    <property type="match status" value="1"/>
</dbReference>
<dbReference type="OrthoDB" id="9816343at2"/>
<keyword evidence="9" id="KW-0472">Membrane</keyword>
<dbReference type="InterPro" id="IPR011006">
    <property type="entry name" value="CheY-like_superfamily"/>
</dbReference>
<dbReference type="eggNOG" id="COG0784">
    <property type="taxonomic scope" value="Bacteria"/>
</dbReference>